<keyword evidence="3 6" id="KW-0560">Oxidoreductase</keyword>
<evidence type="ECO:0000313" key="8">
    <source>
        <dbReference type="EMBL" id="MBP2026976.1"/>
    </source>
</evidence>
<gene>
    <name evidence="6" type="primary">tpx</name>
    <name evidence="8" type="ORF">J2Z35_000768</name>
</gene>
<evidence type="ECO:0000256" key="4">
    <source>
        <dbReference type="ARBA" id="ARBA00023157"/>
    </source>
</evidence>
<dbReference type="GO" id="GO:0140824">
    <property type="term" value="F:thioredoxin-dependent peroxiredoxin activity"/>
    <property type="evidence" value="ECO:0007669"/>
    <property type="project" value="UniProtKB-EC"/>
</dbReference>
<evidence type="ECO:0000256" key="6">
    <source>
        <dbReference type="HAMAP-Rule" id="MF_00269"/>
    </source>
</evidence>
<dbReference type="InterPro" id="IPR018219">
    <property type="entry name" value="Tpx_CS"/>
</dbReference>
<dbReference type="Proteomes" id="UP001314903">
    <property type="component" value="Unassembled WGS sequence"/>
</dbReference>
<dbReference type="InterPro" id="IPR036249">
    <property type="entry name" value="Thioredoxin-like_sf"/>
</dbReference>
<dbReference type="Gene3D" id="3.40.30.10">
    <property type="entry name" value="Glutaredoxin"/>
    <property type="match status" value="1"/>
</dbReference>
<dbReference type="SUPFAM" id="SSF52833">
    <property type="entry name" value="Thioredoxin-like"/>
    <property type="match status" value="1"/>
</dbReference>
<evidence type="ECO:0000256" key="1">
    <source>
        <dbReference type="ARBA" id="ARBA00022559"/>
    </source>
</evidence>
<name>A0ABS4KI92_9FIRM</name>
<comment type="subunit">
    <text evidence="6">Homodimer.</text>
</comment>
<comment type="caution">
    <text evidence="8">The sequence shown here is derived from an EMBL/GenBank/DDBJ whole genome shotgun (WGS) entry which is preliminary data.</text>
</comment>
<dbReference type="Pfam" id="PF08534">
    <property type="entry name" value="Redoxin"/>
    <property type="match status" value="1"/>
</dbReference>
<comment type="similarity">
    <text evidence="6">Belongs to the peroxiredoxin family. Tpx subfamily.</text>
</comment>
<dbReference type="RefSeq" id="WP_209659551.1">
    <property type="nucleotide sequence ID" value="NZ_JAGGLI010000006.1"/>
</dbReference>
<evidence type="ECO:0000259" key="7">
    <source>
        <dbReference type="PROSITE" id="PS51352"/>
    </source>
</evidence>
<comment type="miscellaneous">
    <text evidence="6">The active site is a conserved redox-active cysteine residue, the peroxidatic cysteine (C(P)), which makes the nucleophilic attack on the peroxide substrate. The peroxide oxidizes the C(P)-SH to cysteine sulfenic acid (C(P)-SOH), which then reacts with another cysteine residue, the resolving cysteine (C(R)), to form a disulfide bridge. The disulfide is subsequently reduced by an appropriate electron donor to complete the catalytic cycle. In this atypical 2-Cys peroxiredoxin, C(R) is present in the same subunit to form an intramolecular disulfide. The disulfide is subsequently reduced by thioredoxin.</text>
</comment>
<dbReference type="EC" id="1.11.1.24" evidence="6"/>
<dbReference type="NCBIfam" id="NF001808">
    <property type="entry name" value="PRK00522.1"/>
    <property type="match status" value="1"/>
</dbReference>
<dbReference type="PANTHER" id="PTHR43110">
    <property type="entry name" value="THIOL PEROXIDASE"/>
    <property type="match status" value="1"/>
</dbReference>
<dbReference type="CDD" id="cd03014">
    <property type="entry name" value="PRX_Atyp2cys"/>
    <property type="match status" value="1"/>
</dbReference>
<feature type="active site" description="Cysteine sulfenic acid (-SOH) intermediate" evidence="6">
    <location>
        <position position="64"/>
    </location>
</feature>
<accession>A0ABS4KI92</accession>
<keyword evidence="5 6" id="KW-0676">Redox-active center</keyword>
<dbReference type="EMBL" id="JAGGLI010000006">
    <property type="protein sequence ID" value="MBP2026976.1"/>
    <property type="molecule type" value="Genomic_DNA"/>
</dbReference>
<evidence type="ECO:0000313" key="9">
    <source>
        <dbReference type="Proteomes" id="UP001314903"/>
    </source>
</evidence>
<dbReference type="PROSITE" id="PS51352">
    <property type="entry name" value="THIOREDOXIN_2"/>
    <property type="match status" value="1"/>
</dbReference>
<keyword evidence="2 6" id="KW-0049">Antioxidant</keyword>
<dbReference type="InterPro" id="IPR013740">
    <property type="entry name" value="Redoxin"/>
</dbReference>
<feature type="domain" description="Thioredoxin" evidence="7">
    <location>
        <begin position="22"/>
        <end position="168"/>
    </location>
</feature>
<comment type="catalytic activity">
    <reaction evidence="6">
        <text>a hydroperoxide + [thioredoxin]-dithiol = an alcohol + [thioredoxin]-disulfide + H2O</text>
        <dbReference type="Rhea" id="RHEA:62620"/>
        <dbReference type="Rhea" id="RHEA-COMP:10698"/>
        <dbReference type="Rhea" id="RHEA-COMP:10700"/>
        <dbReference type="ChEBI" id="CHEBI:15377"/>
        <dbReference type="ChEBI" id="CHEBI:29950"/>
        <dbReference type="ChEBI" id="CHEBI:30879"/>
        <dbReference type="ChEBI" id="CHEBI:35924"/>
        <dbReference type="ChEBI" id="CHEBI:50058"/>
        <dbReference type="EC" id="1.11.1.24"/>
    </reaction>
</comment>
<feature type="disulfide bond" description="Redox-active" evidence="6">
    <location>
        <begin position="64"/>
        <end position="98"/>
    </location>
</feature>
<dbReference type="PROSITE" id="PS01265">
    <property type="entry name" value="TPX"/>
    <property type="match status" value="1"/>
</dbReference>
<dbReference type="InterPro" id="IPR013766">
    <property type="entry name" value="Thioredoxin_domain"/>
</dbReference>
<comment type="function">
    <text evidence="6">Thiol-specific peroxidase that catalyzes the reduction of hydrogen peroxide and organic hydroperoxides to water and alcohols, respectively. Plays a role in cell protection against oxidative stress by detoxifying peroxides.</text>
</comment>
<proteinExistence type="inferred from homology"/>
<evidence type="ECO:0000256" key="2">
    <source>
        <dbReference type="ARBA" id="ARBA00022862"/>
    </source>
</evidence>
<keyword evidence="1 6" id="KW-0575">Peroxidase</keyword>
<evidence type="ECO:0000256" key="3">
    <source>
        <dbReference type="ARBA" id="ARBA00023002"/>
    </source>
</evidence>
<dbReference type="HAMAP" id="MF_00269">
    <property type="entry name" value="Tpx"/>
    <property type="match status" value="1"/>
</dbReference>
<keyword evidence="9" id="KW-1185">Reference proteome</keyword>
<keyword evidence="4 6" id="KW-1015">Disulfide bond</keyword>
<protein>
    <recommendedName>
        <fullName evidence="6">Thiol peroxidase</fullName>
        <shortName evidence="6">Tpx</shortName>
        <ecNumber evidence="6">1.11.1.24</ecNumber>
    </recommendedName>
    <alternativeName>
        <fullName evidence="6">Peroxiredoxin tpx</fullName>
        <shortName evidence="6">Prx</shortName>
    </alternativeName>
    <alternativeName>
        <fullName evidence="6">Thioredoxin peroxidase</fullName>
    </alternativeName>
    <alternativeName>
        <fullName evidence="6">Thioredoxin-dependent peroxiredoxin</fullName>
    </alternativeName>
</protein>
<dbReference type="InterPro" id="IPR050455">
    <property type="entry name" value="Tpx_Peroxidase_subfamily"/>
</dbReference>
<dbReference type="InterPro" id="IPR002065">
    <property type="entry name" value="TPX"/>
</dbReference>
<evidence type="ECO:0000256" key="5">
    <source>
        <dbReference type="ARBA" id="ARBA00023284"/>
    </source>
</evidence>
<dbReference type="PANTHER" id="PTHR43110:SF1">
    <property type="entry name" value="THIOL PEROXIDASE"/>
    <property type="match status" value="1"/>
</dbReference>
<sequence length="170" mass="19137">MEKRSGIITMKGNPVTLAGKEIKVGDKAPNFKVIDNDMNEVSFETFKGKKVIISVVPSLDTSVCEFQTTSFNERASEIEDVVILTISVDLPFAQKRFCVGKGIDKVKVYSDHRDLSFGKEYGFIIEELRLLARGIVVVDKEGIVKYVEYVKEVTEHPDYDKAIEEAKKLI</sequence>
<organism evidence="8 9">
    <name type="scientific">Acetoanaerobium pronyense</name>
    <dbReference type="NCBI Taxonomy" id="1482736"/>
    <lineage>
        <taxon>Bacteria</taxon>
        <taxon>Bacillati</taxon>
        <taxon>Bacillota</taxon>
        <taxon>Clostridia</taxon>
        <taxon>Peptostreptococcales</taxon>
        <taxon>Filifactoraceae</taxon>
        <taxon>Acetoanaerobium</taxon>
    </lineage>
</organism>
<reference evidence="8 9" key="1">
    <citation type="submission" date="2021-03" db="EMBL/GenBank/DDBJ databases">
        <title>Genomic Encyclopedia of Type Strains, Phase IV (KMG-IV): sequencing the most valuable type-strain genomes for metagenomic binning, comparative biology and taxonomic classification.</title>
        <authorList>
            <person name="Goeker M."/>
        </authorList>
    </citation>
    <scope>NUCLEOTIDE SEQUENCE [LARGE SCALE GENOMIC DNA]</scope>
    <source>
        <strain evidence="8 9">DSM 27512</strain>
    </source>
</reference>